<evidence type="ECO:0000256" key="3">
    <source>
        <dbReference type="ARBA" id="ARBA00022553"/>
    </source>
</evidence>
<feature type="domain" description="Signal transduction histidine kinase subgroup 3 dimerisation and phosphoacceptor" evidence="11">
    <location>
        <begin position="212"/>
        <end position="277"/>
    </location>
</feature>
<dbReference type="EMBL" id="BAAACA010000027">
    <property type="protein sequence ID" value="GAA0608655.1"/>
    <property type="molecule type" value="Genomic_DNA"/>
</dbReference>
<feature type="transmembrane region" description="Helical" evidence="9">
    <location>
        <begin position="36"/>
        <end position="55"/>
    </location>
</feature>
<keyword evidence="7" id="KW-0067">ATP-binding</keyword>
<organism evidence="12 13">
    <name type="scientific">Streptomyces crystallinus</name>
    <dbReference type="NCBI Taxonomy" id="68191"/>
    <lineage>
        <taxon>Bacteria</taxon>
        <taxon>Bacillati</taxon>
        <taxon>Actinomycetota</taxon>
        <taxon>Actinomycetes</taxon>
        <taxon>Kitasatosporales</taxon>
        <taxon>Streptomycetaceae</taxon>
        <taxon>Streptomyces</taxon>
    </lineage>
</organism>
<evidence type="ECO:0000256" key="6">
    <source>
        <dbReference type="ARBA" id="ARBA00022777"/>
    </source>
</evidence>
<name>A0ABP3RK00_9ACTN</name>
<comment type="caution">
    <text evidence="12">The sequence shown here is derived from an EMBL/GenBank/DDBJ whole genome shotgun (WGS) entry which is preliminary data.</text>
</comment>
<evidence type="ECO:0000256" key="1">
    <source>
        <dbReference type="ARBA" id="ARBA00000085"/>
    </source>
</evidence>
<comment type="catalytic activity">
    <reaction evidence="1">
        <text>ATP + protein L-histidine = ADP + protein N-phospho-L-histidine.</text>
        <dbReference type="EC" id="2.7.13.3"/>
    </reaction>
</comment>
<evidence type="ECO:0000256" key="2">
    <source>
        <dbReference type="ARBA" id="ARBA00012438"/>
    </source>
</evidence>
<evidence type="ECO:0000259" key="11">
    <source>
        <dbReference type="Pfam" id="PF07730"/>
    </source>
</evidence>
<evidence type="ECO:0000313" key="13">
    <source>
        <dbReference type="Proteomes" id="UP001500668"/>
    </source>
</evidence>
<dbReference type="RefSeq" id="WP_344075503.1">
    <property type="nucleotide sequence ID" value="NZ_BAAACA010000027.1"/>
</dbReference>
<keyword evidence="6 12" id="KW-0418">Kinase</keyword>
<dbReference type="Gene3D" id="1.20.5.1930">
    <property type="match status" value="1"/>
</dbReference>
<dbReference type="SUPFAM" id="SSF55874">
    <property type="entry name" value="ATPase domain of HSP90 chaperone/DNA topoisomerase II/histidine kinase"/>
    <property type="match status" value="1"/>
</dbReference>
<dbReference type="EC" id="2.7.13.3" evidence="2"/>
<accession>A0ABP3RK00</accession>
<keyword evidence="9" id="KW-0812">Transmembrane</keyword>
<keyword evidence="9" id="KW-1133">Transmembrane helix</keyword>
<dbReference type="PANTHER" id="PTHR24421">
    <property type="entry name" value="NITRATE/NITRITE SENSOR PROTEIN NARX-RELATED"/>
    <property type="match status" value="1"/>
</dbReference>
<dbReference type="InterPro" id="IPR036890">
    <property type="entry name" value="HATPase_C_sf"/>
</dbReference>
<keyword evidence="8" id="KW-0902">Two-component regulatory system</keyword>
<evidence type="ECO:0000256" key="4">
    <source>
        <dbReference type="ARBA" id="ARBA00022679"/>
    </source>
</evidence>
<evidence type="ECO:0000313" key="12">
    <source>
        <dbReference type="EMBL" id="GAA0608655.1"/>
    </source>
</evidence>
<keyword evidence="13" id="KW-1185">Reference proteome</keyword>
<dbReference type="Gene3D" id="3.30.565.10">
    <property type="entry name" value="Histidine kinase-like ATPase, C-terminal domain"/>
    <property type="match status" value="1"/>
</dbReference>
<dbReference type="CDD" id="cd16917">
    <property type="entry name" value="HATPase_UhpB-NarQ-NarX-like"/>
    <property type="match status" value="1"/>
</dbReference>
<evidence type="ECO:0000259" key="10">
    <source>
        <dbReference type="Pfam" id="PF02518"/>
    </source>
</evidence>
<feature type="transmembrane region" description="Helical" evidence="9">
    <location>
        <begin position="138"/>
        <end position="159"/>
    </location>
</feature>
<dbReference type="InterPro" id="IPR050482">
    <property type="entry name" value="Sensor_HK_TwoCompSys"/>
</dbReference>
<feature type="domain" description="Histidine kinase/HSP90-like ATPase" evidence="10">
    <location>
        <begin position="327"/>
        <end position="414"/>
    </location>
</feature>
<dbReference type="Proteomes" id="UP001500668">
    <property type="component" value="Unassembled WGS sequence"/>
</dbReference>
<dbReference type="Pfam" id="PF02518">
    <property type="entry name" value="HATPase_c"/>
    <property type="match status" value="1"/>
</dbReference>
<reference evidence="13" key="1">
    <citation type="journal article" date="2019" name="Int. J. Syst. Evol. Microbiol.">
        <title>The Global Catalogue of Microorganisms (GCM) 10K type strain sequencing project: providing services to taxonomists for standard genome sequencing and annotation.</title>
        <authorList>
            <consortium name="The Broad Institute Genomics Platform"/>
            <consortium name="The Broad Institute Genome Sequencing Center for Infectious Disease"/>
            <person name="Wu L."/>
            <person name="Ma J."/>
        </authorList>
    </citation>
    <scope>NUCLEOTIDE SEQUENCE [LARGE SCALE GENOMIC DNA]</scope>
    <source>
        <strain evidence="13">JCM 5067</strain>
    </source>
</reference>
<evidence type="ECO:0000256" key="5">
    <source>
        <dbReference type="ARBA" id="ARBA00022741"/>
    </source>
</evidence>
<keyword evidence="5" id="KW-0547">Nucleotide-binding</keyword>
<keyword evidence="9" id="KW-0472">Membrane</keyword>
<proteinExistence type="predicted"/>
<dbReference type="Pfam" id="PF07730">
    <property type="entry name" value="HisKA_3"/>
    <property type="match status" value="1"/>
</dbReference>
<evidence type="ECO:0000256" key="9">
    <source>
        <dbReference type="SAM" id="Phobius"/>
    </source>
</evidence>
<feature type="transmembrane region" description="Helical" evidence="9">
    <location>
        <begin position="62"/>
        <end position="83"/>
    </location>
</feature>
<keyword evidence="4" id="KW-0808">Transferase</keyword>
<gene>
    <name evidence="12" type="ORF">GCM10010394_43140</name>
</gene>
<dbReference type="GO" id="GO:0016301">
    <property type="term" value="F:kinase activity"/>
    <property type="evidence" value="ECO:0007669"/>
    <property type="project" value="UniProtKB-KW"/>
</dbReference>
<dbReference type="InterPro" id="IPR003594">
    <property type="entry name" value="HATPase_dom"/>
</dbReference>
<feature type="transmembrane region" description="Helical" evidence="9">
    <location>
        <begin position="113"/>
        <end position="131"/>
    </location>
</feature>
<dbReference type="PANTHER" id="PTHR24421:SF10">
    <property type="entry name" value="NITRATE_NITRITE SENSOR PROTEIN NARQ"/>
    <property type="match status" value="1"/>
</dbReference>
<dbReference type="InterPro" id="IPR011712">
    <property type="entry name" value="Sig_transdc_His_kin_sub3_dim/P"/>
</dbReference>
<keyword evidence="3" id="KW-0597">Phosphoprotein</keyword>
<evidence type="ECO:0000256" key="8">
    <source>
        <dbReference type="ARBA" id="ARBA00023012"/>
    </source>
</evidence>
<protein>
    <recommendedName>
        <fullName evidence="2">histidine kinase</fullName>
        <ecNumber evidence="2">2.7.13.3</ecNumber>
    </recommendedName>
</protein>
<evidence type="ECO:0000256" key="7">
    <source>
        <dbReference type="ARBA" id="ARBA00022840"/>
    </source>
</evidence>
<sequence length="427" mass="43900">MDVERLVAGVRAGALGVRRELWTVARDPLPRGVLGWLPHVHAALFALGVGIAAGAESTSAAGSAGAAVAVCAVAQAGAVVMALSRPVPAWWLSTAAMFVSGELVDTTAGPDRAWPWGVGGIALHTLVLLLLSLRVRPVAAATALAVTVGSGLLGLALSDRGHNEVVGRAAVAFATAVAVGASQRVSRVARSRLAEQEGLTAEERARRTLLEERGRIARELHDVVAHHMSVISIQAQVAPHLVTDPTPELTENLAGIRENAVQALTELRRVLGVLRSADPGAEGSRHAPQPTLDRLGELLDNVRGAGLEVTAETVGEPRPLSPGVGLSAFRIVQEALSNAMRHAPGAAVRVAIGYQSATLTVRVTNSPPTRAAAPSPGTGHGLLGMRERAAMLGGELATGPTPEGGYEVTALLPTGRTAAVDATEDTP</sequence>